<dbReference type="PANTHER" id="PTHR37299">
    <property type="entry name" value="TRANSCRIPTIONAL REGULATOR-RELATED"/>
    <property type="match status" value="1"/>
</dbReference>
<dbReference type="AlphaFoldDB" id="A0A1S9PCF2"/>
<dbReference type="InterPro" id="IPR046947">
    <property type="entry name" value="LytR-like"/>
</dbReference>
<dbReference type="InterPro" id="IPR007492">
    <property type="entry name" value="LytTR_DNA-bd_dom"/>
</dbReference>
<accession>A0A1S9PCF2</accession>
<dbReference type="SMART" id="SM00850">
    <property type="entry name" value="LytTR"/>
    <property type="match status" value="1"/>
</dbReference>
<evidence type="ECO:0008006" key="6">
    <source>
        <dbReference type="Google" id="ProtNLM"/>
    </source>
</evidence>
<evidence type="ECO:0000313" key="4">
    <source>
        <dbReference type="EMBL" id="OOQ58653.1"/>
    </source>
</evidence>
<name>A0A1S9PCF2_9SPHI</name>
<organism evidence="4 5">
    <name type="scientific">Mucilaginibacter pedocola</name>
    <dbReference type="NCBI Taxonomy" id="1792845"/>
    <lineage>
        <taxon>Bacteria</taxon>
        <taxon>Pseudomonadati</taxon>
        <taxon>Bacteroidota</taxon>
        <taxon>Sphingobacteriia</taxon>
        <taxon>Sphingobacteriales</taxon>
        <taxon>Sphingobacteriaceae</taxon>
        <taxon>Mucilaginibacter</taxon>
    </lineage>
</organism>
<dbReference type="PROSITE" id="PS50110">
    <property type="entry name" value="RESPONSE_REGULATORY"/>
    <property type="match status" value="1"/>
</dbReference>
<dbReference type="STRING" id="1792845.BC343_08285"/>
<dbReference type="InterPro" id="IPR001789">
    <property type="entry name" value="Sig_transdc_resp-reg_receiver"/>
</dbReference>
<evidence type="ECO:0000256" key="1">
    <source>
        <dbReference type="PROSITE-ProRule" id="PRU00169"/>
    </source>
</evidence>
<keyword evidence="1" id="KW-0597">Phosphoprotein</keyword>
<protein>
    <recommendedName>
        <fullName evidence="6">DNA-binding response regulator</fullName>
    </recommendedName>
</protein>
<reference evidence="4 5" key="1">
    <citation type="submission" date="2016-07" db="EMBL/GenBank/DDBJ databases">
        <title>Genomic analysis of zinc-resistant bacterium Mucilaginibacter pedocola TBZ30.</title>
        <authorList>
            <person name="Huang J."/>
            <person name="Tang J."/>
        </authorList>
    </citation>
    <scope>NUCLEOTIDE SEQUENCE [LARGE SCALE GENOMIC DNA]</scope>
    <source>
        <strain evidence="4 5">TBZ30</strain>
    </source>
</reference>
<dbReference type="GO" id="GO:0003677">
    <property type="term" value="F:DNA binding"/>
    <property type="evidence" value="ECO:0007669"/>
    <property type="project" value="InterPro"/>
</dbReference>
<feature type="domain" description="HTH LytTR-type" evidence="3">
    <location>
        <begin position="138"/>
        <end position="200"/>
    </location>
</feature>
<evidence type="ECO:0000313" key="5">
    <source>
        <dbReference type="Proteomes" id="UP000189739"/>
    </source>
</evidence>
<dbReference type="InterPro" id="IPR011006">
    <property type="entry name" value="CheY-like_superfamily"/>
</dbReference>
<dbReference type="Gene3D" id="3.40.50.2300">
    <property type="match status" value="1"/>
</dbReference>
<feature type="modified residue" description="4-aspartylphosphate" evidence="1">
    <location>
        <position position="55"/>
    </location>
</feature>
<dbReference type="Pfam" id="PF00072">
    <property type="entry name" value="Response_reg"/>
    <property type="match status" value="1"/>
</dbReference>
<keyword evidence="5" id="KW-1185">Reference proteome</keyword>
<gene>
    <name evidence="4" type="ORF">BC343_08285</name>
</gene>
<evidence type="ECO:0000259" key="2">
    <source>
        <dbReference type="PROSITE" id="PS50110"/>
    </source>
</evidence>
<dbReference type="GO" id="GO:0000156">
    <property type="term" value="F:phosphorelay response regulator activity"/>
    <property type="evidence" value="ECO:0007669"/>
    <property type="project" value="InterPro"/>
</dbReference>
<comment type="caution">
    <text evidence="4">The sequence shown here is derived from an EMBL/GenBank/DDBJ whole genome shotgun (WGS) entry which is preliminary data.</text>
</comment>
<dbReference type="EMBL" id="MBTF01000023">
    <property type="protein sequence ID" value="OOQ58653.1"/>
    <property type="molecule type" value="Genomic_DNA"/>
</dbReference>
<dbReference type="PANTHER" id="PTHR37299:SF1">
    <property type="entry name" value="STAGE 0 SPORULATION PROTEIN A HOMOLOG"/>
    <property type="match status" value="1"/>
</dbReference>
<dbReference type="RefSeq" id="WP_078349359.1">
    <property type="nucleotide sequence ID" value="NZ_MBTF01000023.1"/>
</dbReference>
<dbReference type="SMART" id="SM00448">
    <property type="entry name" value="REC"/>
    <property type="match status" value="1"/>
</dbReference>
<dbReference type="SUPFAM" id="SSF52172">
    <property type="entry name" value="CheY-like"/>
    <property type="match status" value="1"/>
</dbReference>
<sequence>MNLRCIIVDDEPNAVNLLEVLIGQTTQWQLLGKCYNALEAIEFLKKHTVDFIFLDINMPHLTGMELAGLLPKETKIVFTTAYAEHAAESYAYQTIDYLLKPITLKRFVAATQKIEAAFNPPPAATTTSATTSPEPDYFFFKSGKTLRKILLADILYFESEKEYVRLATATEELLIYRRLKDIEEQLQTPFVRVHNSYIVNSRLLNKIQDNHIYIGTKQIPISEKFREGFMEVIRQRIF</sequence>
<proteinExistence type="predicted"/>
<dbReference type="Gene3D" id="2.40.50.1020">
    <property type="entry name" value="LytTr DNA-binding domain"/>
    <property type="match status" value="1"/>
</dbReference>
<dbReference type="OrthoDB" id="9787344at2"/>
<dbReference type="Proteomes" id="UP000189739">
    <property type="component" value="Unassembled WGS sequence"/>
</dbReference>
<dbReference type="PROSITE" id="PS50930">
    <property type="entry name" value="HTH_LYTTR"/>
    <property type="match status" value="1"/>
</dbReference>
<evidence type="ECO:0000259" key="3">
    <source>
        <dbReference type="PROSITE" id="PS50930"/>
    </source>
</evidence>
<dbReference type="Pfam" id="PF04397">
    <property type="entry name" value="LytTR"/>
    <property type="match status" value="1"/>
</dbReference>
<feature type="domain" description="Response regulatory" evidence="2">
    <location>
        <begin position="4"/>
        <end position="115"/>
    </location>
</feature>